<dbReference type="PANTHER" id="PTHR30006:SF2">
    <property type="entry name" value="ABC TRANSPORTER SUBSTRATE-BINDING PROTEIN"/>
    <property type="match status" value="1"/>
</dbReference>
<proteinExistence type="predicted"/>
<dbReference type="SUPFAM" id="SSF53850">
    <property type="entry name" value="Periplasmic binding protein-like II"/>
    <property type="match status" value="1"/>
</dbReference>
<sequence length="335" mass="39195">MNFKKVIPFLFTALMIPSLMGCNNKITEIKKEVHKEKPVVNIVYDIDGEYLREYMDYFNEKYPDILIKTTMMPSTLAKNYLKDEKNREKVDIWLGESIVDTEELAKEGVFLDYKPKRFDKIKEGFKDEENGKTYWTGISAYNLGVAKTKDLNLNEDNFIDYLISPEANGQFSILDPATTSAGYMFIQYIYNRYGEEQAKEIFKKIKSNNPIIEQYSSKVAKNIHEEKCKVAITTDFDGLFAQWDDFNVDYFDLKRYIYNIETIAVINKKDVKPEAKIFEDFILSDLVLGLQSRNRQTPLDGEKSQIEGAEEQNLQKQNFNNFIEEKEKLIRLWCS</sequence>
<dbReference type="Proteomes" id="UP000184035">
    <property type="component" value="Unassembled WGS sequence"/>
</dbReference>
<dbReference type="EMBL" id="FQVM01000001">
    <property type="protein sequence ID" value="SHE37636.1"/>
    <property type="molecule type" value="Genomic_DNA"/>
</dbReference>
<organism evidence="2 3">
    <name type="scientific">Clostridium fallax</name>
    <dbReference type="NCBI Taxonomy" id="1533"/>
    <lineage>
        <taxon>Bacteria</taxon>
        <taxon>Bacillati</taxon>
        <taxon>Bacillota</taxon>
        <taxon>Clostridia</taxon>
        <taxon>Eubacteriales</taxon>
        <taxon>Clostridiaceae</taxon>
        <taxon>Clostridium</taxon>
    </lineage>
</organism>
<evidence type="ECO:0000256" key="1">
    <source>
        <dbReference type="ARBA" id="ARBA00022729"/>
    </source>
</evidence>
<evidence type="ECO:0000313" key="3">
    <source>
        <dbReference type="Proteomes" id="UP000184035"/>
    </source>
</evidence>
<dbReference type="RefSeq" id="WP_072892406.1">
    <property type="nucleotide sequence ID" value="NZ_FQVM01000001.1"/>
</dbReference>
<dbReference type="OrthoDB" id="179400at2"/>
<keyword evidence="3" id="KW-1185">Reference proteome</keyword>
<reference evidence="2 3" key="1">
    <citation type="submission" date="2016-11" db="EMBL/GenBank/DDBJ databases">
        <authorList>
            <person name="Jaros S."/>
            <person name="Januszkiewicz K."/>
            <person name="Wedrychowicz H."/>
        </authorList>
    </citation>
    <scope>NUCLEOTIDE SEQUENCE [LARGE SCALE GENOMIC DNA]</scope>
    <source>
        <strain evidence="2 3">DSM 2631</strain>
    </source>
</reference>
<accession>A0A1M4SZN4</accession>
<protein>
    <submittedName>
        <fullName evidence="2">ABC-type Fe3+ transport system, substrate-binding protein</fullName>
    </submittedName>
</protein>
<dbReference type="AlphaFoldDB" id="A0A1M4SZN4"/>
<dbReference type="PROSITE" id="PS51257">
    <property type="entry name" value="PROKAR_LIPOPROTEIN"/>
    <property type="match status" value="1"/>
</dbReference>
<evidence type="ECO:0000313" key="2">
    <source>
        <dbReference type="EMBL" id="SHE37636.1"/>
    </source>
</evidence>
<dbReference type="Gene3D" id="3.40.190.10">
    <property type="entry name" value="Periplasmic binding protein-like II"/>
    <property type="match status" value="2"/>
</dbReference>
<name>A0A1M4SZN4_9CLOT</name>
<dbReference type="Pfam" id="PF13343">
    <property type="entry name" value="SBP_bac_6"/>
    <property type="match status" value="1"/>
</dbReference>
<keyword evidence="1" id="KW-0732">Signal</keyword>
<gene>
    <name evidence="2" type="ORF">SAMN05443638_101256</name>
</gene>
<dbReference type="PANTHER" id="PTHR30006">
    <property type="entry name" value="THIAMINE-BINDING PERIPLASMIC PROTEIN-RELATED"/>
    <property type="match status" value="1"/>
</dbReference>
<dbReference type="STRING" id="1533.SAMN05443638_101256"/>